<sequence>MFNDWDAGAGSADPPHGFCRQFSLAEIQATTNNFDDTFSYWKRDVKSTNILLDENWLPKISDFVLSKIGITSHWQTQINTKGQILPHSLKLFGEITSKCIHSHPRGRPTMAKVVASLELTLASEQDSHQCKEMIAKLVRCIFHLVAKGIEVMGQSKWRAYCLKNELPLHLKNIGIKMFRHFSLSEFG</sequence>
<dbReference type="AlphaFoldDB" id="A0AAU9RL05"/>
<dbReference type="GO" id="GO:0004714">
    <property type="term" value="F:transmembrane receptor protein tyrosine kinase activity"/>
    <property type="evidence" value="ECO:0007669"/>
    <property type="project" value="InterPro"/>
</dbReference>
<proteinExistence type="predicted"/>
<comment type="caution">
    <text evidence="1">The sequence shown here is derived from an EMBL/GenBank/DDBJ whole genome shotgun (WGS) entry which is preliminary data.</text>
</comment>
<gene>
    <name evidence="1" type="ORF">TAV2_LOCUS4413</name>
</gene>
<dbReference type="Proteomes" id="UP000836841">
    <property type="component" value="Unassembled WGS sequence"/>
</dbReference>
<evidence type="ECO:0000313" key="1">
    <source>
        <dbReference type="EMBL" id="CAH2041152.1"/>
    </source>
</evidence>
<dbReference type="Gene3D" id="1.10.510.10">
    <property type="entry name" value="Transferase(Phosphotransferase) domain 1"/>
    <property type="match status" value="1"/>
</dbReference>
<organism evidence="1 2">
    <name type="scientific">Thlaspi arvense</name>
    <name type="common">Field penny-cress</name>
    <dbReference type="NCBI Taxonomy" id="13288"/>
    <lineage>
        <taxon>Eukaryota</taxon>
        <taxon>Viridiplantae</taxon>
        <taxon>Streptophyta</taxon>
        <taxon>Embryophyta</taxon>
        <taxon>Tracheophyta</taxon>
        <taxon>Spermatophyta</taxon>
        <taxon>Magnoliopsida</taxon>
        <taxon>eudicotyledons</taxon>
        <taxon>Gunneridae</taxon>
        <taxon>Pentapetalae</taxon>
        <taxon>rosids</taxon>
        <taxon>malvids</taxon>
        <taxon>Brassicales</taxon>
        <taxon>Brassicaceae</taxon>
        <taxon>Thlaspideae</taxon>
        <taxon>Thlaspi</taxon>
    </lineage>
</organism>
<dbReference type="SUPFAM" id="SSF56112">
    <property type="entry name" value="Protein kinase-like (PK-like)"/>
    <property type="match status" value="1"/>
</dbReference>
<dbReference type="PANTHER" id="PTHR27003:SF460">
    <property type="entry name" value="RECEPTOR-LIKE PROTEIN KINASE FERONIA"/>
    <property type="match status" value="1"/>
</dbReference>
<evidence type="ECO:0000313" key="2">
    <source>
        <dbReference type="Proteomes" id="UP000836841"/>
    </source>
</evidence>
<name>A0AAU9RL05_THLAR</name>
<reference evidence="1 2" key="1">
    <citation type="submission" date="2022-03" db="EMBL/GenBank/DDBJ databases">
        <authorList>
            <person name="Nunn A."/>
            <person name="Chopra R."/>
            <person name="Nunn A."/>
            <person name="Contreras Garrido A."/>
        </authorList>
    </citation>
    <scope>NUCLEOTIDE SEQUENCE [LARGE SCALE GENOMIC DNA]</scope>
</reference>
<dbReference type="GO" id="GO:0005886">
    <property type="term" value="C:plasma membrane"/>
    <property type="evidence" value="ECO:0007669"/>
    <property type="project" value="TreeGrafter"/>
</dbReference>
<dbReference type="GO" id="GO:0009506">
    <property type="term" value="C:plasmodesma"/>
    <property type="evidence" value="ECO:0007669"/>
    <property type="project" value="TreeGrafter"/>
</dbReference>
<dbReference type="InterPro" id="IPR045272">
    <property type="entry name" value="ANXUR1/2-like"/>
</dbReference>
<keyword evidence="2" id="KW-1185">Reference proteome</keyword>
<accession>A0AAU9RL05</accession>
<dbReference type="EMBL" id="CAJVSB020000080">
    <property type="protein sequence ID" value="CAH2041152.1"/>
    <property type="molecule type" value="Genomic_DNA"/>
</dbReference>
<dbReference type="PANTHER" id="PTHR27003">
    <property type="entry name" value="OS07G0166700 PROTEIN"/>
    <property type="match status" value="1"/>
</dbReference>
<dbReference type="InterPro" id="IPR011009">
    <property type="entry name" value="Kinase-like_dom_sf"/>
</dbReference>
<protein>
    <submittedName>
        <fullName evidence="1">Uncharacterized protein</fullName>
    </submittedName>
</protein>